<dbReference type="Gene3D" id="1.20.1250.20">
    <property type="entry name" value="MFS general substrate transporter like domains"/>
    <property type="match status" value="1"/>
</dbReference>
<name>A0A9W2YAK9_BIOGL</name>
<evidence type="ECO:0000256" key="4">
    <source>
        <dbReference type="ARBA" id="ARBA00023136"/>
    </source>
</evidence>
<dbReference type="PANTHER" id="PTHR10924:SF27">
    <property type="entry name" value="SOLUTE CARRIER FAMILY 49 MEMBER 4"/>
    <property type="match status" value="1"/>
</dbReference>
<dbReference type="InterPro" id="IPR036259">
    <property type="entry name" value="MFS_trans_sf"/>
</dbReference>
<evidence type="ECO:0000256" key="6">
    <source>
        <dbReference type="SAM" id="Phobius"/>
    </source>
</evidence>
<dbReference type="AlphaFoldDB" id="A0A9W2YAK9"/>
<dbReference type="RefSeq" id="XP_055859760.1">
    <property type="nucleotide sequence ID" value="XM_056003785.1"/>
</dbReference>
<feature type="transmembrane region" description="Helical" evidence="6">
    <location>
        <begin position="720"/>
        <end position="741"/>
    </location>
</feature>
<feature type="compositionally biased region" description="Polar residues" evidence="5">
    <location>
        <begin position="60"/>
        <end position="69"/>
    </location>
</feature>
<evidence type="ECO:0000256" key="2">
    <source>
        <dbReference type="ARBA" id="ARBA00022692"/>
    </source>
</evidence>
<keyword evidence="2 6" id="KW-0812">Transmembrane</keyword>
<comment type="subcellular location">
    <subcellularLocation>
        <location evidence="1">Membrane</location>
        <topology evidence="1">Multi-pass membrane protein</topology>
    </subcellularLocation>
</comment>
<evidence type="ECO:0000313" key="7">
    <source>
        <dbReference type="Proteomes" id="UP001165740"/>
    </source>
</evidence>
<feature type="region of interest" description="Disordered" evidence="5">
    <location>
        <begin position="319"/>
        <end position="338"/>
    </location>
</feature>
<organism evidence="7 8">
    <name type="scientific">Biomphalaria glabrata</name>
    <name type="common">Bloodfluke planorb</name>
    <name type="synonym">Freshwater snail</name>
    <dbReference type="NCBI Taxonomy" id="6526"/>
    <lineage>
        <taxon>Eukaryota</taxon>
        <taxon>Metazoa</taxon>
        <taxon>Spiralia</taxon>
        <taxon>Lophotrochozoa</taxon>
        <taxon>Mollusca</taxon>
        <taxon>Gastropoda</taxon>
        <taxon>Heterobranchia</taxon>
        <taxon>Euthyneura</taxon>
        <taxon>Panpulmonata</taxon>
        <taxon>Hygrophila</taxon>
        <taxon>Lymnaeoidea</taxon>
        <taxon>Planorbidae</taxon>
        <taxon>Biomphalaria</taxon>
    </lineage>
</organism>
<gene>
    <name evidence="8 9 10" type="primary">LOC106071518</name>
</gene>
<dbReference type="GO" id="GO:0016020">
    <property type="term" value="C:membrane"/>
    <property type="evidence" value="ECO:0007669"/>
    <property type="project" value="UniProtKB-SubCell"/>
</dbReference>
<dbReference type="GO" id="GO:0022857">
    <property type="term" value="F:transmembrane transporter activity"/>
    <property type="evidence" value="ECO:0007669"/>
    <property type="project" value="InterPro"/>
</dbReference>
<dbReference type="PANTHER" id="PTHR10924">
    <property type="entry name" value="MAJOR FACILITATOR SUPERFAMILY PROTEIN-RELATED"/>
    <property type="match status" value="1"/>
</dbReference>
<evidence type="ECO:0000256" key="1">
    <source>
        <dbReference type="ARBA" id="ARBA00004141"/>
    </source>
</evidence>
<keyword evidence="7" id="KW-1185">Reference proteome</keyword>
<dbReference type="RefSeq" id="XP_055859758.1">
    <property type="nucleotide sequence ID" value="XM_056003783.1"/>
</dbReference>
<evidence type="ECO:0000256" key="3">
    <source>
        <dbReference type="ARBA" id="ARBA00022989"/>
    </source>
</evidence>
<proteinExistence type="predicted"/>
<feature type="transmembrane region" description="Helical" evidence="6">
    <location>
        <begin position="589"/>
        <end position="610"/>
    </location>
</feature>
<feature type="transmembrane region" description="Helical" evidence="6">
    <location>
        <begin position="654"/>
        <end position="674"/>
    </location>
</feature>
<evidence type="ECO:0000313" key="8">
    <source>
        <dbReference type="RefSeq" id="XP_055859758.1"/>
    </source>
</evidence>
<feature type="transmembrane region" description="Helical" evidence="6">
    <location>
        <begin position="622"/>
        <end position="642"/>
    </location>
</feature>
<dbReference type="OrthoDB" id="422206at2759"/>
<dbReference type="GeneID" id="106071518"/>
<feature type="transmembrane region" description="Helical" evidence="6">
    <location>
        <begin position="686"/>
        <end position="708"/>
    </location>
</feature>
<protein>
    <submittedName>
        <fullName evidence="8 9">Solute carrier family 49 member 4 homolog</fullName>
    </submittedName>
</protein>
<sequence length="791" mass="87105">MQNPSYDADLNPGIDHSEEKLNTTKKKNKISQFNDASLKSRDKLKKSLDAKAAKDSNDDNTSFTMSDSETALDGQLKNDRKNVSKLRQELYLKNESKDNASLPDVYLEKSPDNTDKIMDYGFKKRTNGETRELTSPISFVNSEYLSNGPSIEYRTGRQSVPIFSHKSYVSSEVDYSQQQSGSFPYNSGKKSSKAANSNHVLKRVVGKEAIDLFYQQKLQRPSSAAQFLKDSTNVNSKSPMTVQLGTGKYGSDNMLHMCQNSLYRNEKDSSGTISKVVSINPTRNNAICQEDTDSITSVKHLEAISSVLLDTGSSQGLEDSLLQSQSEENSEKTPLLDKSKTDSRTHVYAKRWYLLLLFSITAMLWSAVWSTWGPIAQSAKDVFGWDDGVIAMMTWLGNIPFLVTMFPIAYLMDVKGMRIAMILCCGLIFLGAGLRCIPCDNATATWLIYGGQLLNGIAGTVPMSGSALLSGLWFPSNQRASATAISTISGYLGASVSFVIGPLFVPEDDSSGNETTGIISSNSSDSDITDQKSHIYYILYAECGAAGLILFLVLLYFPSKPELPPSISASIPREKYLDGLKMLVRNKQFWITAIAFSFPAGVYEAWQVVLDVNLDPKVSQSTAGWMDFYATVGGCCSGMLVSRFADYFTRQIKLFLLVFYFLAAIVFLWCTFIVTDILPFDIVSLYAAIILGGVFLDGGGPLFFELVVEVSYPVGEGVTSGCVQMICSLAGIIFLSLVQVSPTDKQWMNWCFFSVIAMAIPLLFLVKANYGRADVDDLEVSVEEETQSVNP</sequence>
<keyword evidence="4 6" id="KW-0472">Membrane</keyword>
<feature type="compositionally biased region" description="Basic and acidic residues" evidence="5">
    <location>
        <begin position="329"/>
        <end position="338"/>
    </location>
</feature>
<feature type="transmembrane region" description="Helical" evidence="6">
    <location>
        <begin position="482"/>
        <end position="505"/>
    </location>
</feature>
<feature type="transmembrane region" description="Helical" evidence="6">
    <location>
        <begin position="747"/>
        <end position="766"/>
    </location>
</feature>
<evidence type="ECO:0000313" key="10">
    <source>
        <dbReference type="RefSeq" id="XP_055859760.1"/>
    </source>
</evidence>
<feature type="region of interest" description="Disordered" evidence="5">
    <location>
        <begin position="1"/>
        <end position="80"/>
    </location>
</feature>
<feature type="transmembrane region" description="Helical" evidence="6">
    <location>
        <begin position="392"/>
        <end position="412"/>
    </location>
</feature>
<feature type="transmembrane region" description="Helical" evidence="6">
    <location>
        <begin position="457"/>
        <end position="475"/>
    </location>
</feature>
<feature type="transmembrane region" description="Helical" evidence="6">
    <location>
        <begin position="352"/>
        <end position="372"/>
    </location>
</feature>
<feature type="compositionally biased region" description="Basic and acidic residues" evidence="5">
    <location>
        <begin position="38"/>
        <end position="57"/>
    </location>
</feature>
<dbReference type="InterPro" id="IPR011701">
    <property type="entry name" value="MFS"/>
</dbReference>
<feature type="transmembrane region" description="Helical" evidence="6">
    <location>
        <begin position="535"/>
        <end position="557"/>
    </location>
</feature>
<dbReference type="SUPFAM" id="SSF103473">
    <property type="entry name" value="MFS general substrate transporter"/>
    <property type="match status" value="1"/>
</dbReference>
<dbReference type="RefSeq" id="XP_055859759.1">
    <property type="nucleotide sequence ID" value="XM_056003784.1"/>
</dbReference>
<feature type="transmembrane region" description="Helical" evidence="6">
    <location>
        <begin position="419"/>
        <end position="437"/>
    </location>
</feature>
<evidence type="ECO:0000313" key="9">
    <source>
        <dbReference type="RefSeq" id="XP_055859759.1"/>
    </source>
</evidence>
<dbReference type="InterPro" id="IPR049680">
    <property type="entry name" value="FLVCR1-2_SLC49-like"/>
</dbReference>
<reference evidence="8 9" key="1">
    <citation type="submission" date="2025-04" db="UniProtKB">
        <authorList>
            <consortium name="RefSeq"/>
        </authorList>
    </citation>
    <scope>IDENTIFICATION</scope>
</reference>
<keyword evidence="3 6" id="KW-1133">Transmembrane helix</keyword>
<accession>A0A9W2YAK9</accession>
<dbReference type="Pfam" id="PF07690">
    <property type="entry name" value="MFS_1"/>
    <property type="match status" value="1"/>
</dbReference>
<evidence type="ECO:0000256" key="5">
    <source>
        <dbReference type="SAM" id="MobiDB-lite"/>
    </source>
</evidence>
<dbReference type="Proteomes" id="UP001165740">
    <property type="component" value="Chromosome 11"/>
</dbReference>